<evidence type="ECO:0000259" key="6">
    <source>
        <dbReference type="Pfam" id="PF05175"/>
    </source>
</evidence>
<evidence type="ECO:0000256" key="5">
    <source>
        <dbReference type="HAMAP-Rule" id="MF_02126"/>
    </source>
</evidence>
<dbReference type="GO" id="GO:0102559">
    <property type="term" value="F:peptide chain release factor N(5)-glutamine methyltransferase activity"/>
    <property type="evidence" value="ECO:0007669"/>
    <property type="project" value="UniProtKB-EC"/>
</dbReference>
<dbReference type="InterPro" id="IPR002052">
    <property type="entry name" value="DNA_methylase_N6_adenine_CS"/>
</dbReference>
<dbReference type="HAMAP" id="MF_02126">
    <property type="entry name" value="RF_methyltr_PrmC"/>
    <property type="match status" value="1"/>
</dbReference>
<proteinExistence type="inferred from homology"/>
<dbReference type="CDD" id="cd02440">
    <property type="entry name" value="AdoMet_MTases"/>
    <property type="match status" value="1"/>
</dbReference>
<feature type="binding site" evidence="5">
    <location>
        <position position="176"/>
    </location>
    <ligand>
        <name>S-adenosyl-L-methionine</name>
        <dbReference type="ChEBI" id="CHEBI:59789"/>
    </ligand>
</feature>
<dbReference type="SUPFAM" id="SSF53335">
    <property type="entry name" value="S-adenosyl-L-methionine-dependent methyltransferases"/>
    <property type="match status" value="1"/>
</dbReference>
<accession>A0A410MF02</accession>
<name>A0A410MF02_9BACI</name>
<dbReference type="InterPro" id="IPR004556">
    <property type="entry name" value="HemK-like"/>
</dbReference>
<reference evidence="8 9" key="1">
    <citation type="submission" date="2018-01" db="EMBL/GenBank/DDBJ databases">
        <title>The whole genome sequencing and assembly of Halobacillus litoralis ERB031 strain.</title>
        <authorList>
            <person name="Lee S.-J."/>
            <person name="Park M.-K."/>
            <person name="Kim J.-Y."/>
            <person name="Lee Y.-J."/>
            <person name="Yi H."/>
            <person name="Bahn Y.-S."/>
            <person name="Kim J.F."/>
            <person name="Lee D.-W."/>
        </authorList>
    </citation>
    <scope>NUCLEOTIDE SEQUENCE [LARGE SCALE GENOMIC DNA]</scope>
    <source>
        <strain evidence="8 9">ERB 031</strain>
    </source>
</reference>
<dbReference type="PROSITE" id="PS00092">
    <property type="entry name" value="N6_MTASE"/>
    <property type="match status" value="1"/>
</dbReference>
<comment type="function">
    <text evidence="5">Methylates the class 1 translation termination release factors RF1/PrfA and RF2/PrfB on the glutamine residue of the universally conserved GGQ motif.</text>
</comment>
<dbReference type="GO" id="GO:0032259">
    <property type="term" value="P:methylation"/>
    <property type="evidence" value="ECO:0007669"/>
    <property type="project" value="UniProtKB-KW"/>
</dbReference>
<dbReference type="Gene3D" id="1.10.8.10">
    <property type="entry name" value="DNA helicase RuvA subunit, C-terminal domain"/>
    <property type="match status" value="1"/>
</dbReference>
<dbReference type="InterPro" id="IPR029063">
    <property type="entry name" value="SAM-dependent_MTases_sf"/>
</dbReference>
<dbReference type="InterPro" id="IPR007848">
    <property type="entry name" value="Small_mtfrase_dom"/>
</dbReference>
<dbReference type="InterPro" id="IPR050320">
    <property type="entry name" value="N5-glutamine_MTase"/>
</dbReference>
<evidence type="ECO:0000256" key="3">
    <source>
        <dbReference type="ARBA" id="ARBA00022691"/>
    </source>
</evidence>
<dbReference type="PANTHER" id="PTHR18895:SF74">
    <property type="entry name" value="MTRF1L RELEASE FACTOR GLUTAMINE METHYLTRANSFERASE"/>
    <property type="match status" value="1"/>
</dbReference>
<dbReference type="Pfam" id="PF05175">
    <property type="entry name" value="MTS"/>
    <property type="match status" value="1"/>
</dbReference>
<dbReference type="AlphaFoldDB" id="A0A410MF02"/>
<dbReference type="NCBIfam" id="TIGR00536">
    <property type="entry name" value="hemK_fam"/>
    <property type="match status" value="1"/>
</dbReference>
<dbReference type="EC" id="2.1.1.297" evidence="5"/>
<feature type="binding site" evidence="5">
    <location>
        <position position="191"/>
    </location>
    <ligand>
        <name>S-adenosyl-L-methionine</name>
        <dbReference type="ChEBI" id="CHEBI:59789"/>
    </ligand>
</feature>
<dbReference type="InterPro" id="IPR019874">
    <property type="entry name" value="RF_methyltr_PrmC"/>
</dbReference>
<gene>
    <name evidence="5 8" type="primary">prmC</name>
    <name evidence="8" type="ORF">HLI_14385</name>
</gene>
<evidence type="ECO:0000313" key="8">
    <source>
        <dbReference type="EMBL" id="QAS53293.1"/>
    </source>
</evidence>
<feature type="binding site" evidence="5">
    <location>
        <begin position="191"/>
        <end position="194"/>
    </location>
    <ligand>
        <name>substrate</name>
    </ligand>
</feature>
<evidence type="ECO:0000256" key="1">
    <source>
        <dbReference type="ARBA" id="ARBA00022603"/>
    </source>
</evidence>
<keyword evidence="1 5" id="KW-0489">Methyltransferase</keyword>
<keyword evidence="3 5" id="KW-0949">S-adenosyl-L-methionine</keyword>
<dbReference type="InterPro" id="IPR040758">
    <property type="entry name" value="PrmC_N"/>
</dbReference>
<dbReference type="Gene3D" id="3.40.50.150">
    <property type="entry name" value="Vaccinia Virus protein VP39"/>
    <property type="match status" value="1"/>
</dbReference>
<evidence type="ECO:0000256" key="4">
    <source>
        <dbReference type="ARBA" id="ARBA00048391"/>
    </source>
</evidence>
<feature type="binding site" evidence="5">
    <location>
        <position position="149"/>
    </location>
    <ligand>
        <name>S-adenosyl-L-methionine</name>
        <dbReference type="ChEBI" id="CHEBI:59789"/>
    </ligand>
</feature>
<protein>
    <recommendedName>
        <fullName evidence="5">Release factor glutamine methyltransferase</fullName>
        <shortName evidence="5">RF MTase</shortName>
        <ecNumber evidence="5">2.1.1.297</ecNumber>
    </recommendedName>
    <alternativeName>
        <fullName evidence="5">N5-glutamine methyltransferase PrmC</fullName>
    </alternativeName>
    <alternativeName>
        <fullName evidence="5">Protein-(glutamine-N5) MTase PrmC</fullName>
    </alternativeName>
    <alternativeName>
        <fullName evidence="5">Protein-glutamine N-methyltransferase PrmC</fullName>
    </alternativeName>
</protein>
<evidence type="ECO:0000256" key="2">
    <source>
        <dbReference type="ARBA" id="ARBA00022679"/>
    </source>
</evidence>
<feature type="domain" description="Release factor glutamine methyltransferase N-terminal" evidence="7">
    <location>
        <begin position="10"/>
        <end position="79"/>
    </location>
</feature>
<sequence length="291" mass="32795">MQPTFTTIREARRWASLFLQKHGREARVGDLLIENLLGWSQAKILAYEIEEFPLSQREDFVNQIHTHAETGVPVQHITGFAHFYGREFKVSPHVLIPRPETEELLLGVIEFIRSHNIDRPKIADIGTGSGVLSISAALEIPDSEVIAVDISEDALAVAARNAEAMQADIQFYQGDFLDPLKNHSIDIVISNPPYISHQEKSGMDDTVVNFDPELALFADEDGLAAYRIMLEQLSTFEKKPLCIAFEIGHQQGAAVEGMIRKLLPEYETEIRKDMNGKDRMVFGFHKELRVS</sequence>
<dbReference type="KEGG" id="hli:HLI_14385"/>
<dbReference type="EMBL" id="CP026118">
    <property type="protein sequence ID" value="QAS53293.1"/>
    <property type="molecule type" value="Genomic_DNA"/>
</dbReference>
<dbReference type="RefSeq" id="WP_128525571.1">
    <property type="nucleotide sequence ID" value="NZ_CANLVY010000001.1"/>
</dbReference>
<evidence type="ECO:0000259" key="7">
    <source>
        <dbReference type="Pfam" id="PF17827"/>
    </source>
</evidence>
<organism evidence="8 9">
    <name type="scientific">Halobacillus litoralis</name>
    <dbReference type="NCBI Taxonomy" id="45668"/>
    <lineage>
        <taxon>Bacteria</taxon>
        <taxon>Bacillati</taxon>
        <taxon>Bacillota</taxon>
        <taxon>Bacilli</taxon>
        <taxon>Bacillales</taxon>
        <taxon>Bacillaceae</taxon>
        <taxon>Halobacillus</taxon>
    </lineage>
</organism>
<feature type="domain" description="Methyltransferase small" evidence="6">
    <location>
        <begin position="118"/>
        <end position="200"/>
    </location>
</feature>
<dbReference type="OrthoDB" id="9800643at2"/>
<feature type="binding site" evidence="5">
    <location>
        <begin position="126"/>
        <end position="130"/>
    </location>
    <ligand>
        <name>S-adenosyl-L-methionine</name>
        <dbReference type="ChEBI" id="CHEBI:59789"/>
    </ligand>
</feature>
<comment type="catalytic activity">
    <reaction evidence="4 5">
        <text>L-glutaminyl-[peptide chain release factor] + S-adenosyl-L-methionine = N(5)-methyl-L-glutaminyl-[peptide chain release factor] + S-adenosyl-L-homocysteine + H(+)</text>
        <dbReference type="Rhea" id="RHEA:42896"/>
        <dbReference type="Rhea" id="RHEA-COMP:10271"/>
        <dbReference type="Rhea" id="RHEA-COMP:10272"/>
        <dbReference type="ChEBI" id="CHEBI:15378"/>
        <dbReference type="ChEBI" id="CHEBI:30011"/>
        <dbReference type="ChEBI" id="CHEBI:57856"/>
        <dbReference type="ChEBI" id="CHEBI:59789"/>
        <dbReference type="ChEBI" id="CHEBI:61891"/>
        <dbReference type="EC" id="2.1.1.297"/>
    </reaction>
</comment>
<evidence type="ECO:0000313" key="9">
    <source>
        <dbReference type="Proteomes" id="UP000287756"/>
    </source>
</evidence>
<comment type="similarity">
    <text evidence="5">Belongs to the protein N5-glutamine methyltransferase family. PrmC subfamily.</text>
</comment>
<dbReference type="Proteomes" id="UP000287756">
    <property type="component" value="Chromosome"/>
</dbReference>
<dbReference type="NCBIfam" id="TIGR03534">
    <property type="entry name" value="RF_mod_PrmC"/>
    <property type="match status" value="1"/>
</dbReference>
<keyword evidence="2 5" id="KW-0808">Transferase</keyword>
<dbReference type="PANTHER" id="PTHR18895">
    <property type="entry name" value="HEMK METHYLTRANSFERASE"/>
    <property type="match status" value="1"/>
</dbReference>
<dbReference type="GO" id="GO:0003676">
    <property type="term" value="F:nucleic acid binding"/>
    <property type="evidence" value="ECO:0007669"/>
    <property type="project" value="InterPro"/>
</dbReference>
<dbReference type="Pfam" id="PF17827">
    <property type="entry name" value="PrmC_N"/>
    <property type="match status" value="1"/>
</dbReference>